<evidence type="ECO:0000259" key="6">
    <source>
        <dbReference type="SMART" id="SM00829"/>
    </source>
</evidence>
<evidence type="ECO:0000256" key="5">
    <source>
        <dbReference type="ARBA" id="ARBA00023002"/>
    </source>
</evidence>
<dbReference type="InterPro" id="IPR013149">
    <property type="entry name" value="ADH-like_C"/>
</dbReference>
<dbReference type="Pfam" id="PF00107">
    <property type="entry name" value="ADH_zinc_N"/>
    <property type="match status" value="1"/>
</dbReference>
<dbReference type="CDD" id="cd08255">
    <property type="entry name" value="2-desacetyl-2-hydroxyethyl_bacteriochlorophyllide_like"/>
    <property type="match status" value="1"/>
</dbReference>
<gene>
    <name evidence="7" type="ORF">E0L93_01750</name>
</gene>
<evidence type="ECO:0000256" key="3">
    <source>
        <dbReference type="ARBA" id="ARBA00022723"/>
    </source>
</evidence>
<evidence type="ECO:0000256" key="1">
    <source>
        <dbReference type="ARBA" id="ARBA00001947"/>
    </source>
</evidence>
<dbReference type="Proteomes" id="UP000295244">
    <property type="component" value="Unassembled WGS sequence"/>
</dbReference>
<keyword evidence="5" id="KW-0560">Oxidoreductase</keyword>
<evidence type="ECO:0000313" key="8">
    <source>
        <dbReference type="Proteomes" id="UP000295244"/>
    </source>
</evidence>
<dbReference type="GO" id="GO:0046872">
    <property type="term" value="F:metal ion binding"/>
    <property type="evidence" value="ECO:0007669"/>
    <property type="project" value="UniProtKB-KW"/>
</dbReference>
<reference evidence="7 8" key="1">
    <citation type="submission" date="2019-03" db="EMBL/GenBank/DDBJ databases">
        <title>Whole genome sequence of a novel Rubrobacter taiwanensis strain, isolated from Yellowstone National Park.</title>
        <authorList>
            <person name="Freed S."/>
            <person name="Ramaley R.F."/>
            <person name="Kyndt J.A."/>
        </authorList>
    </citation>
    <scope>NUCLEOTIDE SEQUENCE [LARGE SCALE GENOMIC DNA]</scope>
    <source>
        <strain evidence="7 8">Yellowstone</strain>
    </source>
</reference>
<dbReference type="Pfam" id="PF08240">
    <property type="entry name" value="ADH_N"/>
    <property type="match status" value="1"/>
</dbReference>
<dbReference type="RefSeq" id="WP_132687647.1">
    <property type="nucleotide sequence ID" value="NZ_SKBU01000004.1"/>
</dbReference>
<dbReference type="InterPro" id="IPR011032">
    <property type="entry name" value="GroES-like_sf"/>
</dbReference>
<keyword evidence="3" id="KW-0479">Metal-binding</keyword>
<dbReference type="Gene3D" id="3.90.180.10">
    <property type="entry name" value="Medium-chain alcohol dehydrogenases, catalytic domain"/>
    <property type="match status" value="2"/>
</dbReference>
<dbReference type="Gene3D" id="3.40.50.720">
    <property type="entry name" value="NAD(P)-binding Rossmann-like Domain"/>
    <property type="match status" value="1"/>
</dbReference>
<name>A0A4V2NX85_9ACTN</name>
<comment type="caution">
    <text evidence="7">The sequence shown here is derived from an EMBL/GenBank/DDBJ whole genome shotgun (WGS) entry which is preliminary data.</text>
</comment>
<evidence type="ECO:0000313" key="7">
    <source>
        <dbReference type="EMBL" id="TCJ20262.1"/>
    </source>
</evidence>
<dbReference type="GO" id="GO:0016491">
    <property type="term" value="F:oxidoreductase activity"/>
    <property type="evidence" value="ECO:0007669"/>
    <property type="project" value="UniProtKB-KW"/>
</dbReference>
<comment type="similarity">
    <text evidence="2">Belongs to the zinc-containing alcohol dehydrogenase family.</text>
</comment>
<dbReference type="EMBL" id="SKBU01000004">
    <property type="protein sequence ID" value="TCJ20262.1"/>
    <property type="molecule type" value="Genomic_DNA"/>
</dbReference>
<dbReference type="InterPro" id="IPR036291">
    <property type="entry name" value="NAD(P)-bd_dom_sf"/>
</dbReference>
<evidence type="ECO:0000256" key="2">
    <source>
        <dbReference type="ARBA" id="ARBA00008072"/>
    </source>
</evidence>
<evidence type="ECO:0000256" key="4">
    <source>
        <dbReference type="ARBA" id="ARBA00022833"/>
    </source>
</evidence>
<protein>
    <submittedName>
        <fullName evidence="7">Zinc-binding alcohol dehydrogenase</fullName>
    </submittedName>
</protein>
<dbReference type="OrthoDB" id="9781588at2"/>
<dbReference type="PANTHER" id="PTHR43350:SF19">
    <property type="entry name" value="D-GULOSIDE 3-DEHYDROGENASE"/>
    <property type="match status" value="1"/>
</dbReference>
<dbReference type="SMART" id="SM00829">
    <property type="entry name" value="PKS_ER"/>
    <property type="match status" value="1"/>
</dbReference>
<proteinExistence type="inferred from homology"/>
<sequence length="342" mass="36498">MPGSPLPARALWFESAREARLRAAEAPPPGPDEVRVRAAASGVSAGTELLVYRGEVPEDLPLDLPTLEGSFGFPIKYGYAAAGRVLDAGSAVEHLHPGDPVFVHHPHQSVFTVPAELPVRLPAGLDPELGVFAANLETALNILHDTPLRFGETAVIFGQGVVGLLVTQLLKRAGAEPVLAVDPISRRRKLALALGADEAFEPGKGLPEAVREATGGRGADVAVEVSGSGAALQSAIDCVAEEGTVVAASWYGTKPVTLQLGGGFHRGRVRLRSSQVGRINPELAPRWSLRRRLETVTGLLPRLRLRELVSHRLPFARAPEAYRLLEERPEEAVQVILDYAGE</sequence>
<dbReference type="PANTHER" id="PTHR43350">
    <property type="entry name" value="NAD-DEPENDENT ALCOHOL DEHYDROGENASE"/>
    <property type="match status" value="1"/>
</dbReference>
<accession>A0A4V2NX85</accession>
<keyword evidence="4" id="KW-0862">Zinc</keyword>
<comment type="cofactor">
    <cofactor evidence="1">
        <name>Zn(2+)</name>
        <dbReference type="ChEBI" id="CHEBI:29105"/>
    </cofactor>
</comment>
<feature type="domain" description="Enoyl reductase (ER)" evidence="6">
    <location>
        <begin position="14"/>
        <end position="337"/>
    </location>
</feature>
<organism evidence="7 8">
    <name type="scientific">Rubrobacter taiwanensis</name>
    <dbReference type="NCBI Taxonomy" id="185139"/>
    <lineage>
        <taxon>Bacteria</taxon>
        <taxon>Bacillati</taxon>
        <taxon>Actinomycetota</taxon>
        <taxon>Rubrobacteria</taxon>
        <taxon>Rubrobacterales</taxon>
        <taxon>Rubrobacteraceae</taxon>
        <taxon>Rubrobacter</taxon>
    </lineage>
</organism>
<dbReference type="SUPFAM" id="SSF50129">
    <property type="entry name" value="GroES-like"/>
    <property type="match status" value="1"/>
</dbReference>
<dbReference type="InterPro" id="IPR013154">
    <property type="entry name" value="ADH-like_N"/>
</dbReference>
<keyword evidence="8" id="KW-1185">Reference proteome</keyword>
<dbReference type="SUPFAM" id="SSF51735">
    <property type="entry name" value="NAD(P)-binding Rossmann-fold domains"/>
    <property type="match status" value="1"/>
</dbReference>
<dbReference type="InterPro" id="IPR020843">
    <property type="entry name" value="ER"/>
</dbReference>
<dbReference type="AlphaFoldDB" id="A0A4V2NX85"/>